<dbReference type="AlphaFoldDB" id="A0A645J6P7"/>
<reference evidence="1" key="1">
    <citation type="submission" date="2019-08" db="EMBL/GenBank/DDBJ databases">
        <authorList>
            <person name="Kucharzyk K."/>
            <person name="Murdoch R.W."/>
            <person name="Higgins S."/>
            <person name="Loffler F."/>
        </authorList>
    </citation>
    <scope>NUCLEOTIDE SEQUENCE</scope>
</reference>
<accession>A0A645J6P7</accession>
<protein>
    <submittedName>
        <fullName evidence="1">Uncharacterized protein</fullName>
    </submittedName>
</protein>
<gene>
    <name evidence="1" type="ORF">SDC9_207012</name>
</gene>
<proteinExistence type="predicted"/>
<sequence length="67" mass="7751">MIEWQDADCRSRLDHHGLKIAVIEFAGRERQINQILIQEPLQLMGTHRLNADMRVGVLFQELPDNLG</sequence>
<name>A0A645J6P7_9ZZZZ</name>
<comment type="caution">
    <text evidence="1">The sequence shown here is derived from an EMBL/GenBank/DDBJ whole genome shotgun (WGS) entry which is preliminary data.</text>
</comment>
<dbReference type="EMBL" id="VSSQ01133141">
    <property type="protein sequence ID" value="MPN59291.1"/>
    <property type="molecule type" value="Genomic_DNA"/>
</dbReference>
<organism evidence="1">
    <name type="scientific">bioreactor metagenome</name>
    <dbReference type="NCBI Taxonomy" id="1076179"/>
    <lineage>
        <taxon>unclassified sequences</taxon>
        <taxon>metagenomes</taxon>
        <taxon>ecological metagenomes</taxon>
    </lineage>
</organism>
<evidence type="ECO:0000313" key="1">
    <source>
        <dbReference type="EMBL" id="MPN59291.1"/>
    </source>
</evidence>